<dbReference type="Proteomes" id="UP000006859">
    <property type="component" value="Chromosome"/>
</dbReference>
<proteinExistence type="predicted"/>
<reference evidence="1 2" key="1">
    <citation type="journal article" date="2011" name="J. Bacteriol.">
        <title>Genome sequence of the plant-pathogenic bacterium Dickeya dadantii 3937.</title>
        <authorList>
            <person name="Glasner J.D."/>
            <person name="Yang C.H."/>
            <person name="Reverchon S."/>
            <person name="Hugouvieux-Cotte-Pattat N."/>
            <person name="Condemine G."/>
            <person name="Bohin J.P."/>
            <person name="Van Gijsegem F."/>
            <person name="Yang S."/>
            <person name="Franza T."/>
            <person name="Expert D."/>
            <person name="Plunkett G. III"/>
            <person name="San Francisco M.J."/>
            <person name="Charkowski A.O."/>
            <person name="Py B."/>
            <person name="Bell K."/>
            <person name="Rauscher L."/>
            <person name="Rodriguez-Palenzuela P."/>
            <person name="Toussaint A."/>
            <person name="Holeva M.C."/>
            <person name="He S.Y."/>
            <person name="Douet V."/>
            <person name="Boccara M."/>
            <person name="Blanco C."/>
            <person name="Toth I."/>
            <person name="Anderson B.D."/>
            <person name="Biehl B.S."/>
            <person name="Mau B."/>
            <person name="Flynn S.M."/>
            <person name="Barras F."/>
            <person name="Lindeberg M."/>
            <person name="Birch P.R."/>
            <person name="Tsuyumu S."/>
            <person name="Shi X."/>
            <person name="Hibbing M."/>
            <person name="Yap M.N."/>
            <person name="Carpentier M."/>
            <person name="Dassa E."/>
            <person name="Umehara M."/>
            <person name="Kim J.F."/>
            <person name="Rusch M."/>
            <person name="Soni P."/>
            <person name="Mayhew G.F."/>
            <person name="Fouts D.E."/>
            <person name="Gill S.R."/>
            <person name="Blattner F.R."/>
            <person name="Keen N.T."/>
            <person name="Perna N.T."/>
        </authorList>
    </citation>
    <scope>NUCLEOTIDE SEQUENCE [LARGE SCALE GENOMIC DNA]</scope>
    <source>
        <strain evidence="1 2">3937</strain>
    </source>
</reference>
<keyword evidence="2" id="KW-1185">Reference proteome</keyword>
<dbReference type="AlphaFoldDB" id="E0SIJ2"/>
<organism evidence="1 2">
    <name type="scientific">Dickeya dadantii (strain 3937)</name>
    <name type="common">Erwinia chrysanthemi (strain 3937)</name>
    <dbReference type="NCBI Taxonomy" id="198628"/>
    <lineage>
        <taxon>Bacteria</taxon>
        <taxon>Pseudomonadati</taxon>
        <taxon>Pseudomonadota</taxon>
        <taxon>Gammaproteobacteria</taxon>
        <taxon>Enterobacterales</taxon>
        <taxon>Pectobacteriaceae</taxon>
        <taxon>Dickeya</taxon>
    </lineage>
</organism>
<dbReference type="KEGG" id="ddd:Dda3937_04530"/>
<dbReference type="EMBL" id="CP002038">
    <property type="protein sequence ID" value="ADM97873.1"/>
    <property type="molecule type" value="Genomic_DNA"/>
</dbReference>
<name>E0SIJ2_DICD3</name>
<evidence type="ECO:0000313" key="2">
    <source>
        <dbReference type="Proteomes" id="UP000006859"/>
    </source>
</evidence>
<evidence type="ECO:0000313" key="1">
    <source>
        <dbReference type="EMBL" id="ADM97873.1"/>
    </source>
</evidence>
<sequence length="80" mass="8943">MSLCDRDCRRGMGHGCRGGKIMPEPLNLPRHWPVSGRIDVPDGTRDKRGGDGGVVGVGYRVSWHPVAWRFVMSAVRFYAF</sequence>
<gene>
    <name evidence="1" type="ordered locus">Dda3937_04530</name>
</gene>
<dbReference type="STRING" id="198628.Dda3937_04530"/>
<accession>E0SIJ2</accession>
<protein>
    <submittedName>
        <fullName evidence="1">Uncharacterized protein</fullName>
    </submittedName>
</protein>
<dbReference type="HOGENOM" id="CLU_2584109_0_0_6"/>